<name>A0ABQ5G3U6_9ASTR</name>
<gene>
    <name evidence="1" type="ORF">Tco_1028958</name>
</gene>
<proteinExistence type="predicted"/>
<accession>A0ABQ5G3U6</accession>
<reference evidence="1" key="2">
    <citation type="submission" date="2022-01" db="EMBL/GenBank/DDBJ databases">
        <authorList>
            <person name="Yamashiro T."/>
            <person name="Shiraishi A."/>
            <person name="Satake H."/>
            <person name="Nakayama K."/>
        </authorList>
    </citation>
    <scope>NUCLEOTIDE SEQUENCE</scope>
</reference>
<organism evidence="1 2">
    <name type="scientific">Tanacetum coccineum</name>
    <dbReference type="NCBI Taxonomy" id="301880"/>
    <lineage>
        <taxon>Eukaryota</taxon>
        <taxon>Viridiplantae</taxon>
        <taxon>Streptophyta</taxon>
        <taxon>Embryophyta</taxon>
        <taxon>Tracheophyta</taxon>
        <taxon>Spermatophyta</taxon>
        <taxon>Magnoliopsida</taxon>
        <taxon>eudicotyledons</taxon>
        <taxon>Gunneridae</taxon>
        <taxon>Pentapetalae</taxon>
        <taxon>asterids</taxon>
        <taxon>campanulids</taxon>
        <taxon>Asterales</taxon>
        <taxon>Asteraceae</taxon>
        <taxon>Asteroideae</taxon>
        <taxon>Anthemideae</taxon>
        <taxon>Anthemidinae</taxon>
        <taxon>Tanacetum</taxon>
    </lineage>
</organism>
<sequence length="236" mass="25985">MLTVLSSDSMPSAALENHCLFLWVCCLVTTSISDCCVMPLVRLVIYHRKSLIYKHNMDCAKRLVIVWPPTPSRNGMYVSVAEYYDLILCPTVEDNSNNSRLTPLRVVGAISGMPQQDIPVCPSCGRFQPPSSYSCQLAPTCIQDQVAVRHSLLLSGNHIQESQYHVHELVVASLRNGRECIYGSWDDVWFRVDGGGVGKANTLSELPRRGKVAAGFAMDLPSRRATKKCLGPGSGE</sequence>
<keyword evidence="2" id="KW-1185">Reference proteome</keyword>
<protein>
    <submittedName>
        <fullName evidence="1">Uncharacterized protein</fullName>
    </submittedName>
</protein>
<dbReference type="Proteomes" id="UP001151760">
    <property type="component" value="Unassembled WGS sequence"/>
</dbReference>
<evidence type="ECO:0000313" key="1">
    <source>
        <dbReference type="EMBL" id="GJT69672.1"/>
    </source>
</evidence>
<reference evidence="1" key="1">
    <citation type="journal article" date="2022" name="Int. J. Mol. Sci.">
        <title>Draft Genome of Tanacetum Coccineum: Genomic Comparison of Closely Related Tanacetum-Family Plants.</title>
        <authorList>
            <person name="Yamashiro T."/>
            <person name="Shiraishi A."/>
            <person name="Nakayama K."/>
            <person name="Satake H."/>
        </authorList>
    </citation>
    <scope>NUCLEOTIDE SEQUENCE</scope>
</reference>
<dbReference type="EMBL" id="BQNB010018009">
    <property type="protein sequence ID" value="GJT69672.1"/>
    <property type="molecule type" value="Genomic_DNA"/>
</dbReference>
<comment type="caution">
    <text evidence="1">The sequence shown here is derived from an EMBL/GenBank/DDBJ whole genome shotgun (WGS) entry which is preliminary data.</text>
</comment>
<evidence type="ECO:0000313" key="2">
    <source>
        <dbReference type="Proteomes" id="UP001151760"/>
    </source>
</evidence>